<organism evidence="2 3">
    <name type="scientific">Desmophyllum pertusum</name>
    <dbReference type="NCBI Taxonomy" id="174260"/>
    <lineage>
        <taxon>Eukaryota</taxon>
        <taxon>Metazoa</taxon>
        <taxon>Cnidaria</taxon>
        <taxon>Anthozoa</taxon>
        <taxon>Hexacorallia</taxon>
        <taxon>Scleractinia</taxon>
        <taxon>Caryophylliina</taxon>
        <taxon>Caryophylliidae</taxon>
        <taxon>Desmophyllum</taxon>
    </lineage>
</organism>
<gene>
    <name evidence="2" type="ORF">OS493_008163</name>
</gene>
<evidence type="ECO:0000313" key="3">
    <source>
        <dbReference type="Proteomes" id="UP001163046"/>
    </source>
</evidence>
<name>A0A9X0DBQ6_9CNID</name>
<reference evidence="2" key="1">
    <citation type="submission" date="2023-01" db="EMBL/GenBank/DDBJ databases">
        <title>Genome assembly of the deep-sea coral Lophelia pertusa.</title>
        <authorList>
            <person name="Herrera S."/>
            <person name="Cordes E."/>
        </authorList>
    </citation>
    <scope>NUCLEOTIDE SEQUENCE</scope>
    <source>
        <strain evidence="2">USNM1676648</strain>
        <tissue evidence="2">Polyp</tissue>
    </source>
</reference>
<feature type="compositionally biased region" description="Polar residues" evidence="1">
    <location>
        <begin position="65"/>
        <end position="82"/>
    </location>
</feature>
<sequence>MPDEERVRTKRRKLDSIITKLHQTTPLENESLEEGENQNETVEADETTESLSSSSRRKLHRAAKQKSTLQKPTLQKPTSQKPTLEKPTLGKPTFREADLNSF</sequence>
<feature type="compositionally biased region" description="Basic residues" evidence="1">
    <location>
        <begin position="55"/>
        <end position="64"/>
    </location>
</feature>
<evidence type="ECO:0000313" key="2">
    <source>
        <dbReference type="EMBL" id="KAJ7392923.1"/>
    </source>
</evidence>
<feature type="region of interest" description="Disordered" evidence="1">
    <location>
        <begin position="17"/>
        <end position="102"/>
    </location>
</feature>
<feature type="compositionally biased region" description="Basic and acidic residues" evidence="1">
    <location>
        <begin position="93"/>
        <end position="102"/>
    </location>
</feature>
<dbReference type="EMBL" id="MU825399">
    <property type="protein sequence ID" value="KAJ7392923.1"/>
    <property type="molecule type" value="Genomic_DNA"/>
</dbReference>
<dbReference type="AlphaFoldDB" id="A0A9X0DBQ6"/>
<accession>A0A9X0DBQ6</accession>
<keyword evidence="3" id="KW-1185">Reference proteome</keyword>
<evidence type="ECO:0000256" key="1">
    <source>
        <dbReference type="SAM" id="MobiDB-lite"/>
    </source>
</evidence>
<feature type="compositionally biased region" description="Acidic residues" evidence="1">
    <location>
        <begin position="30"/>
        <end position="48"/>
    </location>
</feature>
<proteinExistence type="predicted"/>
<dbReference type="OrthoDB" id="6624814at2759"/>
<dbReference type="Proteomes" id="UP001163046">
    <property type="component" value="Unassembled WGS sequence"/>
</dbReference>
<comment type="caution">
    <text evidence="2">The sequence shown here is derived from an EMBL/GenBank/DDBJ whole genome shotgun (WGS) entry which is preliminary data.</text>
</comment>
<protein>
    <submittedName>
        <fullName evidence="2">Uncharacterized protein</fullName>
    </submittedName>
</protein>